<dbReference type="UniPathway" id="UPA00253">
    <property type="reaction ID" value="UER00326"/>
</dbReference>
<evidence type="ECO:0000256" key="4">
    <source>
        <dbReference type="ARBA" id="ARBA00012173"/>
    </source>
</evidence>
<dbReference type="PRINTS" id="PR00368">
    <property type="entry name" value="FADPNR"/>
</dbReference>
<feature type="domain" description="FAD-dependent oxidoreductase 2 FAD-binding" evidence="12">
    <location>
        <begin position="7"/>
        <end position="370"/>
    </location>
</feature>
<proteinExistence type="inferred from homology"/>
<dbReference type="GO" id="GO:0033765">
    <property type="term" value="F:steroid dehydrogenase activity, acting on the CH-CH group of donors"/>
    <property type="evidence" value="ECO:0007669"/>
    <property type="project" value="UniProtKB-ARBA"/>
</dbReference>
<name>A0A4U9RMD7_HATHI</name>
<sequence>MIKETEVLIIGSGVAGLYFALNLDKKIKVTIVSKGDLRECNSYLAQGGISKRRDFNDTEAYFEDTMKAGLYKNNIDNVRIMIEESENNIDNLLSYGVPFDRSEGKLDYTKEGAHSDFRIVHCKDKTGEIVTDTLIREAKNRDNIKILENVNIIDLISMNNKCYGATGILNNKKEIIRIYSNYTVLASGGIGGLFKNSTNQRNLTGIGLALAIKHNIDLCDIGFIQFHPTALYEQSEGKKFLISESLRGEGGKLVNINNEKFACELLPRNILTKAILEEEKNTRVPYVLLDVTHLGEDFIKSRFPGIYSGCLEKGIDITKEKVRVTPVQHYFMGGINVDSYTRTSMKNLFSCGECSCTGVHGENRLASNSLLEALVFSKRGAEFINKNMCKTDMVNFISHIKNFLCKYSYEEAIKEDKKNTKLAIEKIKEVRRDIQDELVYYR</sequence>
<protein>
    <recommendedName>
        <fullName evidence="5">L-aspartate oxidase</fullName>
        <ecNumber evidence="4">1.4.3.16</ecNumber>
    </recommendedName>
    <alternativeName>
        <fullName evidence="10">Quinolinate synthase B</fullName>
    </alternativeName>
</protein>
<dbReference type="AlphaFoldDB" id="A0A4U9RMD7"/>
<comment type="pathway">
    <text evidence="2">Cofactor biosynthesis; NAD(+) biosynthesis; iminoaspartate from L-aspartate (oxidase route): step 1/1.</text>
</comment>
<evidence type="ECO:0000313" key="14">
    <source>
        <dbReference type="Proteomes" id="UP000308489"/>
    </source>
</evidence>
<dbReference type="InterPro" id="IPR003953">
    <property type="entry name" value="FAD-dep_OxRdtase_2_FAD-bd"/>
</dbReference>
<dbReference type="EC" id="1.4.3.16" evidence="4"/>
<comment type="cofactor">
    <cofactor evidence="1">
        <name>FAD</name>
        <dbReference type="ChEBI" id="CHEBI:57692"/>
    </cofactor>
</comment>
<dbReference type="KEGG" id="hhw:NCTC503_02075"/>
<dbReference type="GO" id="GO:0008734">
    <property type="term" value="F:L-aspartate oxidase activity"/>
    <property type="evidence" value="ECO:0007669"/>
    <property type="project" value="UniProtKB-EC"/>
</dbReference>
<evidence type="ECO:0000256" key="8">
    <source>
        <dbReference type="ARBA" id="ARBA00022827"/>
    </source>
</evidence>
<accession>A0A4U9RMD7</accession>
<comment type="similarity">
    <text evidence="3">Belongs to the FAD-dependent oxidoreductase 2 family. NadB subfamily.</text>
</comment>
<keyword evidence="7" id="KW-0662">Pyridine nucleotide biosynthesis</keyword>
<evidence type="ECO:0000256" key="5">
    <source>
        <dbReference type="ARBA" id="ARBA00021901"/>
    </source>
</evidence>
<evidence type="ECO:0000259" key="12">
    <source>
        <dbReference type="Pfam" id="PF00890"/>
    </source>
</evidence>
<evidence type="ECO:0000256" key="2">
    <source>
        <dbReference type="ARBA" id="ARBA00004950"/>
    </source>
</evidence>
<keyword evidence="9 13" id="KW-0560">Oxidoreductase</keyword>
<evidence type="ECO:0000313" key="13">
    <source>
        <dbReference type="EMBL" id="VTQ93245.1"/>
    </source>
</evidence>
<dbReference type="OrthoDB" id="9806724at2"/>
<reference evidence="13 14" key="1">
    <citation type="submission" date="2019-05" db="EMBL/GenBank/DDBJ databases">
        <authorList>
            <consortium name="Pathogen Informatics"/>
        </authorList>
    </citation>
    <scope>NUCLEOTIDE SEQUENCE [LARGE SCALE GENOMIC DNA]</scope>
    <source>
        <strain evidence="13 14">NCTC503</strain>
    </source>
</reference>
<dbReference type="EMBL" id="LR590481">
    <property type="protein sequence ID" value="VTQ93245.1"/>
    <property type="molecule type" value="Genomic_DNA"/>
</dbReference>
<keyword evidence="8" id="KW-0274">FAD</keyword>
<dbReference type="RefSeq" id="WP_138210649.1">
    <property type="nucleotide sequence ID" value="NZ_CBCRUQ010000021.1"/>
</dbReference>
<gene>
    <name evidence="13" type="primary">nadB</name>
    <name evidence="13" type="ORF">NCTC503_02075</name>
</gene>
<dbReference type="PANTHER" id="PTHR42716">
    <property type="entry name" value="L-ASPARTATE OXIDASE"/>
    <property type="match status" value="1"/>
</dbReference>
<dbReference type="Gene3D" id="3.50.50.60">
    <property type="entry name" value="FAD/NAD(P)-binding domain"/>
    <property type="match status" value="1"/>
</dbReference>
<evidence type="ECO:0000256" key="3">
    <source>
        <dbReference type="ARBA" id="ARBA00008562"/>
    </source>
</evidence>
<comment type="catalytic activity">
    <reaction evidence="11">
        <text>L-aspartate + O2 = iminosuccinate + H2O2</text>
        <dbReference type="Rhea" id="RHEA:25876"/>
        <dbReference type="ChEBI" id="CHEBI:15379"/>
        <dbReference type="ChEBI" id="CHEBI:16240"/>
        <dbReference type="ChEBI" id="CHEBI:29991"/>
        <dbReference type="ChEBI" id="CHEBI:77875"/>
        <dbReference type="EC" id="1.4.3.16"/>
    </reaction>
    <physiologicalReaction direction="left-to-right" evidence="11">
        <dbReference type="Rhea" id="RHEA:25877"/>
    </physiologicalReaction>
</comment>
<dbReference type="InterPro" id="IPR005288">
    <property type="entry name" value="NadB"/>
</dbReference>
<dbReference type="SUPFAM" id="SSF56425">
    <property type="entry name" value="Succinate dehydrogenase/fumarate reductase flavoprotein, catalytic domain"/>
    <property type="match status" value="1"/>
</dbReference>
<keyword evidence="6" id="KW-0285">Flavoprotein</keyword>
<dbReference type="NCBIfam" id="NF004820">
    <property type="entry name" value="PRK06175.1"/>
    <property type="match status" value="1"/>
</dbReference>
<dbReference type="Gene3D" id="3.90.700.10">
    <property type="entry name" value="Succinate dehydrogenase/fumarate reductase flavoprotein, catalytic domain"/>
    <property type="match status" value="1"/>
</dbReference>
<evidence type="ECO:0000256" key="11">
    <source>
        <dbReference type="ARBA" id="ARBA00048305"/>
    </source>
</evidence>
<dbReference type="PANTHER" id="PTHR42716:SF2">
    <property type="entry name" value="L-ASPARTATE OXIDASE, CHLOROPLASTIC"/>
    <property type="match status" value="1"/>
</dbReference>
<dbReference type="Proteomes" id="UP000308489">
    <property type="component" value="Chromosome 1"/>
</dbReference>
<evidence type="ECO:0000256" key="10">
    <source>
        <dbReference type="ARBA" id="ARBA00030386"/>
    </source>
</evidence>
<dbReference type="SUPFAM" id="SSF51905">
    <property type="entry name" value="FAD/NAD(P)-binding domain"/>
    <property type="match status" value="1"/>
</dbReference>
<organism evidence="13 14">
    <name type="scientific">Hathewaya histolytica</name>
    <name type="common">Clostridium histolyticum</name>
    <dbReference type="NCBI Taxonomy" id="1498"/>
    <lineage>
        <taxon>Bacteria</taxon>
        <taxon>Bacillati</taxon>
        <taxon>Bacillota</taxon>
        <taxon>Clostridia</taxon>
        <taxon>Eubacteriales</taxon>
        <taxon>Clostridiaceae</taxon>
        <taxon>Hathewaya</taxon>
    </lineage>
</organism>
<keyword evidence="14" id="KW-1185">Reference proteome</keyword>
<dbReference type="InterPro" id="IPR027477">
    <property type="entry name" value="Succ_DH/fumarate_Rdtase_cat_sf"/>
</dbReference>
<evidence type="ECO:0000256" key="9">
    <source>
        <dbReference type="ARBA" id="ARBA00023002"/>
    </source>
</evidence>
<dbReference type="GO" id="GO:0034628">
    <property type="term" value="P:'de novo' NAD+ biosynthetic process from L-aspartate"/>
    <property type="evidence" value="ECO:0007669"/>
    <property type="project" value="TreeGrafter"/>
</dbReference>
<dbReference type="InterPro" id="IPR036188">
    <property type="entry name" value="FAD/NAD-bd_sf"/>
</dbReference>
<evidence type="ECO:0000256" key="1">
    <source>
        <dbReference type="ARBA" id="ARBA00001974"/>
    </source>
</evidence>
<evidence type="ECO:0000256" key="7">
    <source>
        <dbReference type="ARBA" id="ARBA00022642"/>
    </source>
</evidence>
<dbReference type="Pfam" id="PF00890">
    <property type="entry name" value="FAD_binding_2"/>
    <property type="match status" value="1"/>
</dbReference>
<evidence type="ECO:0000256" key="6">
    <source>
        <dbReference type="ARBA" id="ARBA00022630"/>
    </source>
</evidence>